<dbReference type="GO" id="GO:0016787">
    <property type="term" value="F:hydrolase activity"/>
    <property type="evidence" value="ECO:0007669"/>
    <property type="project" value="UniProtKB-ARBA"/>
</dbReference>
<accession>A0A420W458</accession>
<dbReference type="RefSeq" id="WP_121120679.1">
    <property type="nucleotide sequence ID" value="NZ_RBWS01000001.1"/>
</dbReference>
<comment type="caution">
    <text evidence="2">The sequence shown here is derived from an EMBL/GenBank/DDBJ whole genome shotgun (WGS) entry which is preliminary data.</text>
</comment>
<evidence type="ECO:0000313" key="3">
    <source>
        <dbReference type="Proteomes" id="UP000282423"/>
    </source>
</evidence>
<proteinExistence type="predicted"/>
<dbReference type="Proteomes" id="UP000282423">
    <property type="component" value="Unassembled WGS sequence"/>
</dbReference>
<dbReference type="OrthoDB" id="279982at2"/>
<keyword evidence="1" id="KW-0732">Signal</keyword>
<dbReference type="AlphaFoldDB" id="A0A420W458"/>
<dbReference type="Pfam" id="PF01663">
    <property type="entry name" value="Phosphodiest"/>
    <property type="match status" value="1"/>
</dbReference>
<dbReference type="CDD" id="cd00016">
    <property type="entry name" value="ALP_like"/>
    <property type="match status" value="1"/>
</dbReference>
<dbReference type="EMBL" id="RBWS01000001">
    <property type="protein sequence ID" value="RKO73353.1"/>
    <property type="molecule type" value="Genomic_DNA"/>
</dbReference>
<gene>
    <name evidence="2" type="ORF">D7322_01410</name>
</gene>
<sequence>MKIRNLLLPLLMVGLTTNAVLAQSKKIKHVVLVGFDGFGAYALPKAEMPNLKKMMQEGTYSTHVRTVLPSSSAVNWASMLMGAGPTTHGYTEWDSKTPEIPSTVKTENGMFPSLFNAVAQMNPKAQFAVVHSWPGIGYLIDNKVVQKIINTKDDDEAALNTTVDIIKKERPVVTFVHFDQPDGVGHNIGHDTPEYYAELKQVDRRIGTLQQAVKDAGIADETIFVVAADHGGTGKGHGGKSLAEVEIPWVMTGPGVPKGKEIKGTVMIYDIAPTLTWLLGAPLDAAWRGQAIKAFQQQ</sequence>
<organism evidence="2 3">
    <name type="scientific">Sphingobacterium puteale</name>
    <dbReference type="NCBI Taxonomy" id="2420510"/>
    <lineage>
        <taxon>Bacteria</taxon>
        <taxon>Pseudomonadati</taxon>
        <taxon>Bacteroidota</taxon>
        <taxon>Sphingobacteriia</taxon>
        <taxon>Sphingobacteriales</taxon>
        <taxon>Sphingobacteriaceae</taxon>
        <taxon>Sphingobacterium</taxon>
    </lineage>
</organism>
<feature type="signal peptide" evidence="1">
    <location>
        <begin position="1"/>
        <end position="22"/>
    </location>
</feature>
<dbReference type="PANTHER" id="PTHR10151:SF120">
    <property type="entry name" value="BIS(5'-ADENOSYL)-TRIPHOSPHATASE"/>
    <property type="match status" value="1"/>
</dbReference>
<dbReference type="InterPro" id="IPR017850">
    <property type="entry name" value="Alkaline_phosphatase_core_sf"/>
</dbReference>
<name>A0A420W458_9SPHI</name>
<dbReference type="SUPFAM" id="SSF53649">
    <property type="entry name" value="Alkaline phosphatase-like"/>
    <property type="match status" value="1"/>
</dbReference>
<feature type="chain" id="PRO_5019102355" evidence="1">
    <location>
        <begin position="23"/>
        <end position="298"/>
    </location>
</feature>
<dbReference type="InterPro" id="IPR002591">
    <property type="entry name" value="Phosphodiest/P_Trfase"/>
</dbReference>
<protein>
    <submittedName>
        <fullName evidence="2">Alkaline phosphatase</fullName>
    </submittedName>
</protein>
<evidence type="ECO:0000313" key="2">
    <source>
        <dbReference type="EMBL" id="RKO73353.1"/>
    </source>
</evidence>
<dbReference type="Gene3D" id="3.40.720.10">
    <property type="entry name" value="Alkaline Phosphatase, subunit A"/>
    <property type="match status" value="1"/>
</dbReference>
<keyword evidence="3" id="KW-1185">Reference proteome</keyword>
<dbReference type="PANTHER" id="PTHR10151">
    <property type="entry name" value="ECTONUCLEOTIDE PYROPHOSPHATASE/PHOSPHODIESTERASE"/>
    <property type="match status" value="1"/>
</dbReference>
<evidence type="ECO:0000256" key="1">
    <source>
        <dbReference type="SAM" id="SignalP"/>
    </source>
</evidence>
<reference evidence="2 3" key="1">
    <citation type="submission" date="2018-10" db="EMBL/GenBank/DDBJ databases">
        <title>Sphingobacterium sp. M05W1-28.</title>
        <authorList>
            <person name="Cai H."/>
        </authorList>
    </citation>
    <scope>NUCLEOTIDE SEQUENCE [LARGE SCALE GENOMIC DNA]</scope>
    <source>
        <strain evidence="2 3">M05W1-28</strain>
    </source>
</reference>